<evidence type="ECO:0000313" key="3">
    <source>
        <dbReference type="Proteomes" id="UP000015100"/>
    </source>
</evidence>
<evidence type="ECO:0000313" key="2">
    <source>
        <dbReference type="EMBL" id="EPS36197.1"/>
    </source>
</evidence>
<dbReference type="Proteomes" id="UP000015100">
    <property type="component" value="Unassembled WGS sequence"/>
</dbReference>
<dbReference type="InterPro" id="IPR001810">
    <property type="entry name" value="F-box_dom"/>
</dbReference>
<feature type="domain" description="F-box" evidence="1">
    <location>
        <begin position="10"/>
        <end position="61"/>
    </location>
</feature>
<dbReference type="HOGENOM" id="CLU_1731406_0_0_1"/>
<dbReference type="OrthoDB" id="101791at2759"/>
<reference evidence="3" key="2">
    <citation type="submission" date="2013-04" db="EMBL/GenBank/DDBJ databases">
        <title>Genomic mechanisms accounting for the adaptation to parasitism in nematode-trapping fungi.</title>
        <authorList>
            <person name="Ahren D.G."/>
        </authorList>
    </citation>
    <scope>NUCLEOTIDE SEQUENCE [LARGE SCALE GENOMIC DNA]</scope>
    <source>
        <strain evidence="3">CBS 200.50</strain>
    </source>
</reference>
<organism evidence="2 3">
    <name type="scientific">Dactylellina haptotyla (strain CBS 200.50)</name>
    <name type="common">Nematode-trapping fungus</name>
    <name type="synonym">Monacrosporium haptotylum</name>
    <dbReference type="NCBI Taxonomy" id="1284197"/>
    <lineage>
        <taxon>Eukaryota</taxon>
        <taxon>Fungi</taxon>
        <taxon>Dikarya</taxon>
        <taxon>Ascomycota</taxon>
        <taxon>Pezizomycotina</taxon>
        <taxon>Orbiliomycetes</taxon>
        <taxon>Orbiliales</taxon>
        <taxon>Orbiliaceae</taxon>
        <taxon>Dactylellina</taxon>
    </lineage>
</organism>
<dbReference type="SUPFAM" id="SSF81383">
    <property type="entry name" value="F-box domain"/>
    <property type="match status" value="1"/>
</dbReference>
<gene>
    <name evidence="2" type="ORF">H072_10311</name>
</gene>
<keyword evidence="3" id="KW-1185">Reference proteome</keyword>
<dbReference type="EMBL" id="AQGS01000958">
    <property type="protein sequence ID" value="EPS36197.1"/>
    <property type="molecule type" value="Genomic_DNA"/>
</dbReference>
<name>S8BLR2_DACHA</name>
<dbReference type="Pfam" id="PF00646">
    <property type="entry name" value="F-box"/>
    <property type="match status" value="1"/>
</dbReference>
<protein>
    <recommendedName>
        <fullName evidence="1">F-box domain-containing protein</fullName>
    </recommendedName>
</protein>
<dbReference type="InterPro" id="IPR036047">
    <property type="entry name" value="F-box-like_dom_sf"/>
</dbReference>
<comment type="caution">
    <text evidence="2">The sequence shown here is derived from an EMBL/GenBank/DDBJ whole genome shotgun (WGS) entry which is preliminary data.</text>
</comment>
<proteinExistence type="predicted"/>
<evidence type="ECO:0000259" key="1">
    <source>
        <dbReference type="PROSITE" id="PS50181"/>
    </source>
</evidence>
<dbReference type="PROSITE" id="PS50181">
    <property type="entry name" value="FBOX"/>
    <property type="match status" value="1"/>
</dbReference>
<sequence>MSEASLSQPSASLLGIPDELLLDIVALLPFHDHINLVRCCTKLREFLLQTPSLRKSRYGRILEPLVGEPYWWYSCTVDTHVLLHTLLGDPTTKIFVSLDERTLTRYLYGGYNAGKDQEVTTFKIVGNSLPIHSDGYLRLAVLGRTFSVAFY</sequence>
<dbReference type="AlphaFoldDB" id="S8BLR2"/>
<accession>S8BLR2</accession>
<reference evidence="2 3" key="1">
    <citation type="journal article" date="2013" name="PLoS Genet.">
        <title>Genomic mechanisms accounting for the adaptation to parasitism in nematode-trapping fungi.</title>
        <authorList>
            <person name="Meerupati T."/>
            <person name="Andersson K.M."/>
            <person name="Friman E."/>
            <person name="Kumar D."/>
            <person name="Tunlid A."/>
            <person name="Ahren D."/>
        </authorList>
    </citation>
    <scope>NUCLEOTIDE SEQUENCE [LARGE SCALE GENOMIC DNA]</scope>
    <source>
        <strain evidence="2 3">CBS 200.50</strain>
    </source>
</reference>